<evidence type="ECO:0000313" key="2">
    <source>
        <dbReference type="Proteomes" id="UP000789706"/>
    </source>
</evidence>
<dbReference type="EMBL" id="CAJVPK010000329">
    <property type="protein sequence ID" value="CAG8495204.1"/>
    <property type="molecule type" value="Genomic_DNA"/>
</dbReference>
<organism evidence="1 2">
    <name type="scientific">Diversispora eburnea</name>
    <dbReference type="NCBI Taxonomy" id="1213867"/>
    <lineage>
        <taxon>Eukaryota</taxon>
        <taxon>Fungi</taxon>
        <taxon>Fungi incertae sedis</taxon>
        <taxon>Mucoromycota</taxon>
        <taxon>Glomeromycotina</taxon>
        <taxon>Glomeromycetes</taxon>
        <taxon>Diversisporales</taxon>
        <taxon>Diversisporaceae</taxon>
        <taxon>Diversispora</taxon>
    </lineage>
</organism>
<accession>A0A9N8WQH5</accession>
<name>A0A9N8WQH5_9GLOM</name>
<dbReference type="AlphaFoldDB" id="A0A9N8WQH5"/>
<dbReference type="Proteomes" id="UP000789706">
    <property type="component" value="Unassembled WGS sequence"/>
</dbReference>
<sequence>MITQRWYKDIYQDETNLQESIILNYERDTHNNEFINKSILPIRCFFIILTTVPMLRKAVLEQEDDEITAFLQDYIRKKLNQNMSAEISAINK</sequence>
<protein>
    <submittedName>
        <fullName evidence="1">4854_t:CDS:1</fullName>
    </submittedName>
</protein>
<feature type="non-terminal residue" evidence="1">
    <location>
        <position position="92"/>
    </location>
</feature>
<comment type="caution">
    <text evidence="1">The sequence shown here is derived from an EMBL/GenBank/DDBJ whole genome shotgun (WGS) entry which is preliminary data.</text>
</comment>
<keyword evidence="2" id="KW-1185">Reference proteome</keyword>
<proteinExistence type="predicted"/>
<gene>
    <name evidence="1" type="ORF">DEBURN_LOCUS4384</name>
</gene>
<reference evidence="1" key="1">
    <citation type="submission" date="2021-06" db="EMBL/GenBank/DDBJ databases">
        <authorList>
            <person name="Kallberg Y."/>
            <person name="Tangrot J."/>
            <person name="Rosling A."/>
        </authorList>
    </citation>
    <scope>NUCLEOTIDE SEQUENCE</scope>
    <source>
        <strain evidence="1">AZ414A</strain>
    </source>
</reference>
<dbReference type="OrthoDB" id="2444469at2759"/>
<evidence type="ECO:0000313" key="1">
    <source>
        <dbReference type="EMBL" id="CAG8495204.1"/>
    </source>
</evidence>